<proteinExistence type="predicted"/>
<sequence length="141" mass="17168">MPTRKIVLPDMYELYKDYLYNKSKIQLSFATNISNDITLHFEMKMDAVLKSYINIVYGRYIKGLRDIDILNYLKDKFFREFYEDIMAFMNGVSYNDDDNDNIYNIKNIKNRLIPMQLDHFDTKYDSTVWFWNEYLTTLKNR</sequence>
<gene>
    <name evidence="1" type="ORF">MNB_SV-15-964</name>
</gene>
<organism evidence="1">
    <name type="scientific">hydrothermal vent metagenome</name>
    <dbReference type="NCBI Taxonomy" id="652676"/>
    <lineage>
        <taxon>unclassified sequences</taxon>
        <taxon>metagenomes</taxon>
        <taxon>ecological metagenomes</taxon>
    </lineage>
</organism>
<accession>A0A1W1EKM4</accession>
<dbReference type="EMBL" id="FRYL01000038">
    <property type="protein sequence ID" value="SHO81397.1"/>
    <property type="molecule type" value="Genomic_DNA"/>
</dbReference>
<dbReference type="AlphaFoldDB" id="A0A1W1EKM4"/>
<reference evidence="1" key="1">
    <citation type="submission" date="2016-10" db="EMBL/GenBank/DDBJ databases">
        <authorList>
            <person name="de Groot N.N."/>
        </authorList>
    </citation>
    <scope>NUCLEOTIDE SEQUENCE</scope>
</reference>
<name>A0A1W1EKM4_9ZZZZ</name>
<evidence type="ECO:0000313" key="1">
    <source>
        <dbReference type="EMBL" id="SHO81397.1"/>
    </source>
</evidence>
<protein>
    <submittedName>
        <fullName evidence="1">Uncharacterized protein</fullName>
    </submittedName>
</protein>